<dbReference type="RefSeq" id="XP_030850104.1">
    <property type="nucleotide sequence ID" value="XM_030994244.1"/>
</dbReference>
<dbReference type="AlphaFoldDB" id="A0A7M7PGX3"/>
<dbReference type="EnsemblMetazoa" id="XM_030994244">
    <property type="protein sequence ID" value="XP_030850104"/>
    <property type="gene ID" value="LOC115927905"/>
</dbReference>
<dbReference type="KEGG" id="spu:115927905"/>
<keyword evidence="4" id="KW-0547">Nucleotide-binding</keyword>
<reference evidence="9" key="1">
    <citation type="submission" date="2015-02" db="EMBL/GenBank/DDBJ databases">
        <title>Genome sequencing for Strongylocentrotus purpuratus.</title>
        <authorList>
            <person name="Murali S."/>
            <person name="Liu Y."/>
            <person name="Vee V."/>
            <person name="English A."/>
            <person name="Wang M."/>
            <person name="Skinner E."/>
            <person name="Han Y."/>
            <person name="Muzny D.M."/>
            <person name="Worley K.C."/>
            <person name="Gibbs R.A."/>
        </authorList>
    </citation>
    <scope>NUCLEOTIDE SEQUENCE</scope>
</reference>
<evidence type="ECO:0000256" key="5">
    <source>
        <dbReference type="ARBA" id="ARBA00022777"/>
    </source>
</evidence>
<dbReference type="Pfam" id="PF03881">
    <property type="entry name" value="Fructosamin_kin"/>
    <property type="match status" value="1"/>
</dbReference>
<dbReference type="OMA" id="MEYIEMH"/>
<accession>A0A7M7PGX3</accession>
<dbReference type="GO" id="GO:0016301">
    <property type="term" value="F:kinase activity"/>
    <property type="evidence" value="ECO:0007669"/>
    <property type="project" value="UniProtKB-KW"/>
</dbReference>
<comment type="similarity">
    <text evidence="1">Belongs to the fructosamine kinase family.</text>
</comment>
<reference evidence="8" key="2">
    <citation type="submission" date="2021-01" db="UniProtKB">
        <authorList>
            <consortium name="EnsemblMetazoa"/>
        </authorList>
    </citation>
    <scope>IDENTIFICATION</scope>
</reference>
<protein>
    <recommendedName>
        <fullName evidence="2">protein-ribulosamine 3-kinase</fullName>
        <ecNumber evidence="2">2.7.1.172</ecNumber>
    </recommendedName>
</protein>
<dbReference type="GO" id="GO:0005524">
    <property type="term" value="F:ATP binding"/>
    <property type="evidence" value="ECO:0007669"/>
    <property type="project" value="UniProtKB-KW"/>
</dbReference>
<keyword evidence="6" id="KW-0067">ATP-binding</keyword>
<keyword evidence="9" id="KW-1185">Reference proteome</keyword>
<proteinExistence type="inferred from homology"/>
<dbReference type="InParanoid" id="A0A7M7PGX3"/>
<evidence type="ECO:0000256" key="2">
    <source>
        <dbReference type="ARBA" id="ARBA00011961"/>
    </source>
</evidence>
<sequence>MERIIRDQMGLRTLVNIPTREGGLTNVCQSFQTERGNLFVKMNTLSQTRTMFEGEKAGLEAIIATGTVPCPSPNDIYDNGDGPGSIFVMEHLDLRDLDQQGAALGEAVAR</sequence>
<comment type="catalytic activity">
    <reaction evidence="7">
        <text>N(6)-D-ribulosyl-L-lysyl-[protein] + ATP = N(6)-(3-O-phospho-D-ribulosyl)-L-lysyl-[protein] + ADP + H(+)</text>
        <dbReference type="Rhea" id="RHEA:48432"/>
        <dbReference type="Rhea" id="RHEA-COMP:12103"/>
        <dbReference type="Rhea" id="RHEA-COMP:12104"/>
        <dbReference type="ChEBI" id="CHEBI:15378"/>
        <dbReference type="ChEBI" id="CHEBI:30616"/>
        <dbReference type="ChEBI" id="CHEBI:90418"/>
        <dbReference type="ChEBI" id="CHEBI:90420"/>
        <dbReference type="ChEBI" id="CHEBI:456216"/>
        <dbReference type="EC" id="2.7.1.172"/>
    </reaction>
    <physiologicalReaction direction="left-to-right" evidence="7">
        <dbReference type="Rhea" id="RHEA:48433"/>
    </physiologicalReaction>
</comment>
<dbReference type="PANTHER" id="PTHR12149">
    <property type="entry name" value="FRUCTOSAMINE 3 KINASE-RELATED PROTEIN"/>
    <property type="match status" value="1"/>
</dbReference>
<dbReference type="GO" id="GO:0102193">
    <property type="term" value="F:protein-ribulosamine 3-kinase activity"/>
    <property type="evidence" value="ECO:0007669"/>
    <property type="project" value="UniProtKB-EC"/>
</dbReference>
<keyword evidence="3" id="KW-0808">Transferase</keyword>
<dbReference type="OrthoDB" id="5772781at2759"/>
<dbReference type="GO" id="GO:0005737">
    <property type="term" value="C:cytoplasm"/>
    <property type="evidence" value="ECO:0007669"/>
    <property type="project" value="UniProtKB-ARBA"/>
</dbReference>
<dbReference type="InterPro" id="IPR016477">
    <property type="entry name" value="Fructo-/Ketosamine-3-kinase"/>
</dbReference>
<evidence type="ECO:0000313" key="8">
    <source>
        <dbReference type="EnsemblMetazoa" id="XP_030850104"/>
    </source>
</evidence>
<evidence type="ECO:0000313" key="9">
    <source>
        <dbReference type="Proteomes" id="UP000007110"/>
    </source>
</evidence>
<dbReference type="Proteomes" id="UP000007110">
    <property type="component" value="Unassembled WGS sequence"/>
</dbReference>
<dbReference type="FunFam" id="3.30.200.20:FF:000264">
    <property type="entry name" value="Protein-ribulosamine 3-kinase, chloroplastic"/>
    <property type="match status" value="1"/>
</dbReference>
<name>A0A7M7PGX3_STRPU</name>
<dbReference type="PANTHER" id="PTHR12149:SF8">
    <property type="entry name" value="PROTEIN-RIBULOSAMINE 3-KINASE"/>
    <property type="match status" value="1"/>
</dbReference>
<evidence type="ECO:0000256" key="1">
    <source>
        <dbReference type="ARBA" id="ARBA00009460"/>
    </source>
</evidence>
<dbReference type="EC" id="2.7.1.172" evidence="2"/>
<keyword evidence="5" id="KW-0418">Kinase</keyword>
<dbReference type="GeneID" id="115927905"/>
<dbReference type="Gene3D" id="3.30.200.20">
    <property type="entry name" value="Phosphorylase Kinase, domain 1"/>
    <property type="match status" value="1"/>
</dbReference>
<evidence type="ECO:0000256" key="3">
    <source>
        <dbReference type="ARBA" id="ARBA00022679"/>
    </source>
</evidence>
<evidence type="ECO:0000256" key="7">
    <source>
        <dbReference type="ARBA" id="ARBA00048655"/>
    </source>
</evidence>
<evidence type="ECO:0000256" key="6">
    <source>
        <dbReference type="ARBA" id="ARBA00022840"/>
    </source>
</evidence>
<organism evidence="8 9">
    <name type="scientific">Strongylocentrotus purpuratus</name>
    <name type="common">Purple sea urchin</name>
    <dbReference type="NCBI Taxonomy" id="7668"/>
    <lineage>
        <taxon>Eukaryota</taxon>
        <taxon>Metazoa</taxon>
        <taxon>Echinodermata</taxon>
        <taxon>Eleutherozoa</taxon>
        <taxon>Echinozoa</taxon>
        <taxon>Echinoidea</taxon>
        <taxon>Euechinoidea</taxon>
        <taxon>Echinacea</taxon>
        <taxon>Camarodonta</taxon>
        <taxon>Echinidea</taxon>
        <taxon>Strongylocentrotidae</taxon>
        <taxon>Strongylocentrotus</taxon>
    </lineage>
</organism>
<evidence type="ECO:0000256" key="4">
    <source>
        <dbReference type="ARBA" id="ARBA00022741"/>
    </source>
</evidence>